<organism evidence="1 2">
    <name type="scientific">Paenibacillus amylolyticus</name>
    <dbReference type="NCBI Taxonomy" id="1451"/>
    <lineage>
        <taxon>Bacteria</taxon>
        <taxon>Bacillati</taxon>
        <taxon>Bacillota</taxon>
        <taxon>Bacilli</taxon>
        <taxon>Bacillales</taxon>
        <taxon>Paenibacillaceae</taxon>
        <taxon>Paenibacillus</taxon>
    </lineage>
</organism>
<dbReference type="AlphaFoldDB" id="A0AAP5LND6"/>
<dbReference type="RefSeq" id="WP_310142983.1">
    <property type="nucleotide sequence ID" value="NZ_JAVDTR010000012.1"/>
</dbReference>
<dbReference type="Proteomes" id="UP001254832">
    <property type="component" value="Unassembled WGS sequence"/>
</dbReference>
<protein>
    <submittedName>
        <fullName evidence="1">Uncharacterized protein</fullName>
    </submittedName>
</protein>
<comment type="caution">
    <text evidence="1">The sequence shown here is derived from an EMBL/GenBank/DDBJ whole genome shotgun (WGS) entry which is preliminary data.</text>
</comment>
<evidence type="ECO:0000313" key="1">
    <source>
        <dbReference type="EMBL" id="MDR6725632.1"/>
    </source>
</evidence>
<proteinExistence type="predicted"/>
<evidence type="ECO:0000313" key="2">
    <source>
        <dbReference type="Proteomes" id="UP001254832"/>
    </source>
</evidence>
<gene>
    <name evidence="1" type="ORF">J2W91_004134</name>
</gene>
<accession>A0AAP5LND6</accession>
<sequence>MSNKIIDFYKGYEGEPEIQISSKNEGSVTLRIWEGYFDNIMMGIKADSSHWTALAYYYHLHEGWYENSPWAIPDIDAALEQLERVNKAEFYDETQEILKHFIEILLNAKSNNEEVWIAYD</sequence>
<name>A0AAP5LND6_PAEAM</name>
<dbReference type="EMBL" id="JAVDTR010000012">
    <property type="protein sequence ID" value="MDR6725632.1"/>
    <property type="molecule type" value="Genomic_DNA"/>
</dbReference>
<reference evidence="1" key="1">
    <citation type="submission" date="2023-07" db="EMBL/GenBank/DDBJ databases">
        <title>Sorghum-associated microbial communities from plants grown in Nebraska, USA.</title>
        <authorList>
            <person name="Schachtman D."/>
        </authorList>
    </citation>
    <scope>NUCLEOTIDE SEQUENCE</scope>
    <source>
        <strain evidence="1">BE80</strain>
    </source>
</reference>